<dbReference type="EMBL" id="JABBXH010000002">
    <property type="protein sequence ID" value="NMP31607.1"/>
    <property type="molecule type" value="Genomic_DNA"/>
</dbReference>
<protein>
    <submittedName>
        <fullName evidence="11">TonB-dependent receptor</fullName>
    </submittedName>
</protein>
<comment type="subcellular location">
    <subcellularLocation>
        <location evidence="1 7">Cell outer membrane</location>
        <topology evidence="1 7">Multi-pass membrane protein</topology>
    </subcellularLocation>
</comment>
<dbReference type="InterPro" id="IPR008969">
    <property type="entry name" value="CarboxyPept-like_regulatory"/>
</dbReference>
<evidence type="ECO:0000256" key="7">
    <source>
        <dbReference type="PROSITE-ProRule" id="PRU01360"/>
    </source>
</evidence>
<dbReference type="SUPFAM" id="SSF49464">
    <property type="entry name" value="Carboxypeptidase regulatory domain-like"/>
    <property type="match status" value="1"/>
</dbReference>
<feature type="signal peptide" evidence="8">
    <location>
        <begin position="1"/>
        <end position="37"/>
    </location>
</feature>
<keyword evidence="3 7" id="KW-1134">Transmembrane beta strand</keyword>
<gene>
    <name evidence="11" type="ORF">HII17_08535</name>
</gene>
<evidence type="ECO:0000256" key="4">
    <source>
        <dbReference type="ARBA" id="ARBA00022692"/>
    </source>
</evidence>
<keyword evidence="8" id="KW-0732">Signal</keyword>
<dbReference type="SUPFAM" id="SSF56935">
    <property type="entry name" value="Porins"/>
    <property type="match status" value="1"/>
</dbReference>
<feature type="domain" description="TonB-dependent transporter Oar-like beta-barrel" evidence="10">
    <location>
        <begin position="576"/>
        <end position="854"/>
    </location>
</feature>
<evidence type="ECO:0000313" key="12">
    <source>
        <dbReference type="Proteomes" id="UP000568664"/>
    </source>
</evidence>
<dbReference type="PANTHER" id="PTHR30069">
    <property type="entry name" value="TONB-DEPENDENT OUTER MEMBRANE RECEPTOR"/>
    <property type="match status" value="1"/>
</dbReference>
<dbReference type="InterPro" id="IPR012910">
    <property type="entry name" value="Plug_dom"/>
</dbReference>
<organism evidence="11 12">
    <name type="scientific">Thalassotalea algicola</name>
    <dbReference type="NCBI Taxonomy" id="2716224"/>
    <lineage>
        <taxon>Bacteria</taxon>
        <taxon>Pseudomonadati</taxon>
        <taxon>Pseudomonadota</taxon>
        <taxon>Gammaproteobacteria</taxon>
        <taxon>Alteromonadales</taxon>
        <taxon>Colwelliaceae</taxon>
        <taxon>Thalassotalea</taxon>
    </lineage>
</organism>
<comment type="caution">
    <text evidence="11">The sequence shown here is derived from an EMBL/GenBank/DDBJ whole genome shotgun (WGS) entry which is preliminary data.</text>
</comment>
<dbReference type="Pfam" id="PF07715">
    <property type="entry name" value="Plug"/>
    <property type="match status" value="1"/>
</dbReference>
<keyword evidence="5 7" id="KW-0472">Membrane</keyword>
<evidence type="ECO:0000256" key="5">
    <source>
        <dbReference type="ARBA" id="ARBA00023136"/>
    </source>
</evidence>
<feature type="chain" id="PRO_5030971175" evidence="8">
    <location>
        <begin position="38"/>
        <end position="997"/>
    </location>
</feature>
<comment type="similarity">
    <text evidence="7">Belongs to the TonB-dependent receptor family.</text>
</comment>
<sequence length="997" mass="109169">MKGTKRASSLAKLSPKKSLTALAIGAALAVCTPQAIAADAFNGQVKGVIVDSQNNALSGTKITLVHKEKNITRTIVTNANGEYDVRRLPIGEYRVTIEKPGYEGYEESNLLVKLGSPIVFNGQIVQAGIDIERISVVGSSFAQIDLASSTGGIVVTAGELEKLPVNSGFESIALLAPGVTSNDEFDAASFGGGSSAENAYYLNGINITYAKTGIGSVNLPWEAIAQTEILTGGVSPEFGGALGGIVNAVSKSGSNEFKFGAYGRIDPESTREHHDDLFGTDGQVFNITEDDESTFTRASIWASGPIIEDKLFFYAVYAPQKNDYDAAKSSVIDQGESTSDRYFANVDWYITDEHSIGFTAIGFTNEDEGNSYSYDYETGEVGNTPSRYRVKTGGDIFGAKYTGILTDDLSLEIVAGRTVDEIFNSATSTDPRVWSKLSGTWVHVSSESTATVTDGEFTRDQFRADLNWTWEDHDFKFGFDYVNIDVDYAASPNGVSGREGWWDVYYAGSSDRSGLPEGTPVVKQRIRTDFTDSEVESTAFYIQDTWQVTDDLVLNLGLRYSEMHNTVSDGRKYVDVDGQWAPRVQAIYDIDGEGTSKVFFTYGRYYQPVSANMNITQGGARRDVHYYYHVGETDSNGEIVLTPDGSPSTGALVTPDGVVIQPGISEPSLIASDNIESMYSDEFTLGYERELENNMVFGIRGIYRDLGRSIEDTDYGPVINKYFEANGIDADASWTYVLANPGRTLDITYDFNGDGTPEHVVIPGSEIGLPKPERQYGAIETTLRGDLGEKFHFNASYTWSHSWGNTEGLVRSDNGQADPGWTTSYDYAELMDHSNGNLPNDRRHSIKLNGYYDITDDLALGFNARINSGMPINKFGYHPDSVDSCEAGSPWEDCWGQGYGHVSFYDENGDPAPRGSSGETDWLYELDMNLTYNTQIGGGDLMLKATIYNVFNSDTQTNVEQTRTQWGDTGLIANPNWGDTSGRLGARFMSFEARYSF</sequence>
<dbReference type="PANTHER" id="PTHR30069:SF46">
    <property type="entry name" value="OAR PROTEIN"/>
    <property type="match status" value="1"/>
</dbReference>
<dbReference type="RefSeq" id="WP_169074907.1">
    <property type="nucleotide sequence ID" value="NZ_JABBXH010000002.1"/>
</dbReference>
<dbReference type="Gene3D" id="2.40.170.20">
    <property type="entry name" value="TonB-dependent receptor, beta-barrel domain"/>
    <property type="match status" value="1"/>
</dbReference>
<proteinExistence type="inferred from homology"/>
<accession>A0A7Y0Q782</accession>
<evidence type="ECO:0000256" key="8">
    <source>
        <dbReference type="SAM" id="SignalP"/>
    </source>
</evidence>
<dbReference type="InterPro" id="IPR039426">
    <property type="entry name" value="TonB-dep_rcpt-like"/>
</dbReference>
<dbReference type="Pfam" id="PF13620">
    <property type="entry name" value="CarboxypepD_reg"/>
    <property type="match status" value="1"/>
</dbReference>
<keyword evidence="2 7" id="KW-0813">Transport</keyword>
<dbReference type="Gene3D" id="2.170.130.10">
    <property type="entry name" value="TonB-dependent receptor, plug domain"/>
    <property type="match status" value="1"/>
</dbReference>
<feature type="domain" description="TonB-dependent receptor plug" evidence="9">
    <location>
        <begin position="154"/>
        <end position="245"/>
    </location>
</feature>
<evidence type="ECO:0000313" key="11">
    <source>
        <dbReference type="EMBL" id="NMP31607.1"/>
    </source>
</evidence>
<feature type="domain" description="TonB-dependent transporter Oar-like beta-barrel" evidence="10">
    <location>
        <begin position="331"/>
        <end position="562"/>
    </location>
</feature>
<evidence type="ECO:0000256" key="6">
    <source>
        <dbReference type="ARBA" id="ARBA00023237"/>
    </source>
</evidence>
<evidence type="ECO:0000259" key="10">
    <source>
        <dbReference type="Pfam" id="PF25183"/>
    </source>
</evidence>
<dbReference type="PROSITE" id="PS52016">
    <property type="entry name" value="TONB_DEPENDENT_REC_3"/>
    <property type="match status" value="1"/>
</dbReference>
<evidence type="ECO:0000256" key="2">
    <source>
        <dbReference type="ARBA" id="ARBA00022448"/>
    </source>
</evidence>
<keyword evidence="12" id="KW-1185">Reference proteome</keyword>
<reference evidence="11 12" key="1">
    <citation type="submission" date="2020-04" db="EMBL/GenBank/DDBJ databases">
        <title>Thalassotalea sp. M1531, isolated from the surface of marine red alga.</title>
        <authorList>
            <person name="Pang L."/>
            <person name="Lu D.-C."/>
        </authorList>
    </citation>
    <scope>NUCLEOTIDE SEQUENCE [LARGE SCALE GENOMIC DNA]</scope>
    <source>
        <strain evidence="11 12">M1531</strain>
    </source>
</reference>
<dbReference type="Gene3D" id="2.60.40.1120">
    <property type="entry name" value="Carboxypeptidase-like, regulatory domain"/>
    <property type="match status" value="1"/>
</dbReference>
<dbReference type="AlphaFoldDB" id="A0A7Y0Q782"/>
<dbReference type="InterPro" id="IPR057601">
    <property type="entry name" value="Oar-like_b-barrel"/>
</dbReference>
<evidence type="ECO:0000256" key="3">
    <source>
        <dbReference type="ARBA" id="ARBA00022452"/>
    </source>
</evidence>
<dbReference type="InterPro" id="IPR037066">
    <property type="entry name" value="Plug_dom_sf"/>
</dbReference>
<dbReference type="Pfam" id="PF25183">
    <property type="entry name" value="OMP_b-brl_4"/>
    <property type="match status" value="2"/>
</dbReference>
<dbReference type="GO" id="GO:0009279">
    <property type="term" value="C:cell outer membrane"/>
    <property type="evidence" value="ECO:0007669"/>
    <property type="project" value="UniProtKB-SubCell"/>
</dbReference>
<dbReference type="GO" id="GO:0015344">
    <property type="term" value="F:siderophore uptake transmembrane transporter activity"/>
    <property type="evidence" value="ECO:0007669"/>
    <property type="project" value="TreeGrafter"/>
</dbReference>
<evidence type="ECO:0000259" key="9">
    <source>
        <dbReference type="Pfam" id="PF07715"/>
    </source>
</evidence>
<evidence type="ECO:0000256" key="1">
    <source>
        <dbReference type="ARBA" id="ARBA00004571"/>
    </source>
</evidence>
<keyword evidence="11" id="KW-0675">Receptor</keyword>
<keyword evidence="6 7" id="KW-0998">Cell outer membrane</keyword>
<dbReference type="InterPro" id="IPR036942">
    <property type="entry name" value="Beta-barrel_TonB_sf"/>
</dbReference>
<dbReference type="Proteomes" id="UP000568664">
    <property type="component" value="Unassembled WGS sequence"/>
</dbReference>
<dbReference type="GO" id="GO:0044718">
    <property type="term" value="P:siderophore transmembrane transport"/>
    <property type="evidence" value="ECO:0007669"/>
    <property type="project" value="TreeGrafter"/>
</dbReference>
<name>A0A7Y0Q782_9GAMM</name>
<keyword evidence="4 7" id="KW-0812">Transmembrane</keyword>